<keyword evidence="2" id="KW-1185">Reference proteome</keyword>
<comment type="caution">
    <text evidence="1">The sequence shown here is derived from an EMBL/GenBank/DDBJ whole genome shotgun (WGS) entry which is preliminary data.</text>
</comment>
<evidence type="ECO:0000313" key="1">
    <source>
        <dbReference type="EMBL" id="KAH0465300.1"/>
    </source>
</evidence>
<evidence type="ECO:0000313" key="2">
    <source>
        <dbReference type="Proteomes" id="UP000775213"/>
    </source>
</evidence>
<dbReference type="AlphaFoldDB" id="A0AAV7GTU1"/>
<organism evidence="1 2">
    <name type="scientific">Dendrobium chrysotoxum</name>
    <name type="common">Orchid</name>
    <dbReference type="NCBI Taxonomy" id="161865"/>
    <lineage>
        <taxon>Eukaryota</taxon>
        <taxon>Viridiplantae</taxon>
        <taxon>Streptophyta</taxon>
        <taxon>Embryophyta</taxon>
        <taxon>Tracheophyta</taxon>
        <taxon>Spermatophyta</taxon>
        <taxon>Magnoliopsida</taxon>
        <taxon>Liliopsida</taxon>
        <taxon>Asparagales</taxon>
        <taxon>Orchidaceae</taxon>
        <taxon>Epidendroideae</taxon>
        <taxon>Malaxideae</taxon>
        <taxon>Dendrobiinae</taxon>
        <taxon>Dendrobium</taxon>
    </lineage>
</organism>
<gene>
    <name evidence="1" type="ORF">IEQ34_005403</name>
</gene>
<sequence length="137" mass="14906">MAVDEGLRHGDKEKPLGVGDLLLHRIVRRGPRGTAGDQGVQFTKHTLPVLLLRRGGSRVHLPLLLPFLAALVIPISPAKKVHAGANVIGRLPEYRIGPALSTPLDQHLEPLLQGLLGEISWRGGDTRHAGERRRIVC</sequence>
<dbReference type="EMBL" id="JAGFBR010000006">
    <property type="protein sequence ID" value="KAH0465300.1"/>
    <property type="molecule type" value="Genomic_DNA"/>
</dbReference>
<proteinExistence type="predicted"/>
<name>A0AAV7GTU1_DENCH</name>
<protein>
    <submittedName>
        <fullName evidence="1">Uncharacterized protein</fullName>
    </submittedName>
</protein>
<accession>A0AAV7GTU1</accession>
<reference evidence="1 2" key="1">
    <citation type="journal article" date="2021" name="Hortic Res">
        <title>Chromosome-scale assembly of the Dendrobium chrysotoxum genome enhances the understanding of orchid evolution.</title>
        <authorList>
            <person name="Zhang Y."/>
            <person name="Zhang G.Q."/>
            <person name="Zhang D."/>
            <person name="Liu X.D."/>
            <person name="Xu X.Y."/>
            <person name="Sun W.H."/>
            <person name="Yu X."/>
            <person name="Zhu X."/>
            <person name="Wang Z.W."/>
            <person name="Zhao X."/>
            <person name="Zhong W.Y."/>
            <person name="Chen H."/>
            <person name="Yin W.L."/>
            <person name="Huang T."/>
            <person name="Niu S.C."/>
            <person name="Liu Z.J."/>
        </authorList>
    </citation>
    <scope>NUCLEOTIDE SEQUENCE [LARGE SCALE GENOMIC DNA]</scope>
    <source>
        <strain evidence="1">Lindl</strain>
    </source>
</reference>
<dbReference type="Proteomes" id="UP000775213">
    <property type="component" value="Unassembled WGS sequence"/>
</dbReference>